<keyword evidence="2" id="KW-0812">Transmembrane</keyword>
<organism evidence="3 4">
    <name type="scientific">Aristolochia fimbriata</name>
    <name type="common">White veined hardy Dutchman's pipe vine</name>
    <dbReference type="NCBI Taxonomy" id="158543"/>
    <lineage>
        <taxon>Eukaryota</taxon>
        <taxon>Viridiplantae</taxon>
        <taxon>Streptophyta</taxon>
        <taxon>Embryophyta</taxon>
        <taxon>Tracheophyta</taxon>
        <taxon>Spermatophyta</taxon>
        <taxon>Magnoliopsida</taxon>
        <taxon>Magnoliidae</taxon>
        <taxon>Piperales</taxon>
        <taxon>Aristolochiaceae</taxon>
        <taxon>Aristolochia</taxon>
    </lineage>
</organism>
<proteinExistence type="predicted"/>
<evidence type="ECO:0000256" key="2">
    <source>
        <dbReference type="SAM" id="Phobius"/>
    </source>
</evidence>
<keyword evidence="2" id="KW-0472">Membrane</keyword>
<comment type="caution">
    <text evidence="3">The sequence shown here is derived from an EMBL/GenBank/DDBJ whole genome shotgun (WGS) entry which is preliminary data.</text>
</comment>
<dbReference type="PANTHER" id="PTHR33429">
    <property type="entry name" value="OS02G0708000 PROTEIN-RELATED"/>
    <property type="match status" value="1"/>
</dbReference>
<sequence>MSTEITQPSPTSINQQAYTSHSGFGSVGPLIAVLAVISILGVVAGMIGRLCAGRTIMGHGQYDFEGWIERKCSSCIDGRIDPPPPSSGGSVPIAVPVENPQETKQAEQSQSPQTIKNIPPAGEYGNGEKQDLNNPRPDVALYCALPSPVATLRQVVGEAEKPVLARRPVGTPLINNFCRENQTSGTFFLPSQYICIHAGLCRICTKYHPIGKISCSIPSPPKFSIHLKAHNLRTPLTRSLASSPDAVSESPPLPLFGCQRTGVGSFVVEGRDPRVETGMEIIDQGEEEKRRGSWKHLLCCSPGF</sequence>
<feature type="compositionally biased region" description="Polar residues" evidence="1">
    <location>
        <begin position="100"/>
        <end position="116"/>
    </location>
</feature>
<name>A0AAV7DWM0_ARIFI</name>
<keyword evidence="2" id="KW-1133">Transmembrane helix</keyword>
<feature type="transmembrane region" description="Helical" evidence="2">
    <location>
        <begin position="30"/>
        <end position="52"/>
    </location>
</feature>
<reference evidence="3 4" key="1">
    <citation type="submission" date="2021-07" db="EMBL/GenBank/DDBJ databases">
        <title>The Aristolochia fimbriata genome: insights into angiosperm evolution, floral development and chemical biosynthesis.</title>
        <authorList>
            <person name="Jiao Y."/>
        </authorList>
    </citation>
    <scope>NUCLEOTIDE SEQUENCE [LARGE SCALE GENOMIC DNA]</scope>
    <source>
        <strain evidence="3">IBCAS-2021</strain>
        <tissue evidence="3">Leaf</tissue>
    </source>
</reference>
<keyword evidence="4" id="KW-1185">Reference proteome</keyword>
<dbReference type="PANTHER" id="PTHR33429:SF2">
    <property type="entry name" value="OS01G0888850 PROTEIN"/>
    <property type="match status" value="1"/>
</dbReference>
<dbReference type="Proteomes" id="UP000825729">
    <property type="component" value="Unassembled WGS sequence"/>
</dbReference>
<evidence type="ECO:0000256" key="1">
    <source>
        <dbReference type="SAM" id="MobiDB-lite"/>
    </source>
</evidence>
<dbReference type="AlphaFoldDB" id="A0AAV7DWM0"/>
<evidence type="ECO:0000313" key="3">
    <source>
        <dbReference type="EMBL" id="KAG9440713.1"/>
    </source>
</evidence>
<protein>
    <submittedName>
        <fullName evidence="3">Uncharacterized protein</fullName>
    </submittedName>
</protein>
<dbReference type="EMBL" id="JAINDJ010000008">
    <property type="protein sequence ID" value="KAG9440713.1"/>
    <property type="molecule type" value="Genomic_DNA"/>
</dbReference>
<gene>
    <name evidence="3" type="ORF">H6P81_020878</name>
</gene>
<feature type="region of interest" description="Disordered" evidence="1">
    <location>
        <begin position="100"/>
        <end position="131"/>
    </location>
</feature>
<accession>A0AAV7DWM0</accession>
<evidence type="ECO:0000313" key="4">
    <source>
        <dbReference type="Proteomes" id="UP000825729"/>
    </source>
</evidence>